<feature type="domain" description="N-acetyltransferase" evidence="1">
    <location>
        <begin position="90"/>
        <end position="228"/>
    </location>
</feature>
<evidence type="ECO:0000313" key="3">
    <source>
        <dbReference type="Proteomes" id="UP000609879"/>
    </source>
</evidence>
<dbReference type="InterPro" id="IPR000182">
    <property type="entry name" value="GNAT_dom"/>
</dbReference>
<evidence type="ECO:0000259" key="1">
    <source>
        <dbReference type="PROSITE" id="PS51186"/>
    </source>
</evidence>
<dbReference type="PANTHER" id="PTHR37817:SF1">
    <property type="entry name" value="N-ACETYLTRANSFERASE EIS"/>
    <property type="match status" value="1"/>
</dbReference>
<dbReference type="PROSITE" id="PS51186">
    <property type="entry name" value="GNAT"/>
    <property type="match status" value="1"/>
</dbReference>
<dbReference type="EMBL" id="BOMI01000057">
    <property type="protein sequence ID" value="GID74357.1"/>
    <property type="molecule type" value="Genomic_DNA"/>
</dbReference>
<dbReference type="SUPFAM" id="SSF55729">
    <property type="entry name" value="Acyl-CoA N-acyltransferases (Nat)"/>
    <property type="match status" value="1"/>
</dbReference>
<reference evidence="2 3" key="1">
    <citation type="submission" date="2021-01" db="EMBL/GenBank/DDBJ databases">
        <title>Whole genome shotgun sequence of Actinoplanes deccanensis NBRC 13994.</title>
        <authorList>
            <person name="Komaki H."/>
            <person name="Tamura T."/>
        </authorList>
    </citation>
    <scope>NUCLEOTIDE SEQUENCE [LARGE SCALE GENOMIC DNA]</scope>
    <source>
        <strain evidence="2 3">NBRC 13994</strain>
    </source>
</reference>
<dbReference type="Gene3D" id="3.40.630.30">
    <property type="match status" value="1"/>
</dbReference>
<comment type="caution">
    <text evidence="2">The sequence shown here is derived from an EMBL/GenBank/DDBJ whole genome shotgun (WGS) entry which is preliminary data.</text>
</comment>
<dbReference type="InterPro" id="IPR051554">
    <property type="entry name" value="Acetyltransferase_Eis"/>
</dbReference>
<organism evidence="2 3">
    <name type="scientific">Paractinoplanes deccanensis</name>
    <dbReference type="NCBI Taxonomy" id="113561"/>
    <lineage>
        <taxon>Bacteria</taxon>
        <taxon>Bacillati</taxon>
        <taxon>Actinomycetota</taxon>
        <taxon>Actinomycetes</taxon>
        <taxon>Micromonosporales</taxon>
        <taxon>Micromonosporaceae</taxon>
        <taxon>Paractinoplanes</taxon>
    </lineage>
</organism>
<protein>
    <submittedName>
        <fullName evidence="2">Acetyltransferase</fullName>
    </submittedName>
</protein>
<evidence type="ECO:0000313" key="2">
    <source>
        <dbReference type="EMBL" id="GID74357.1"/>
    </source>
</evidence>
<proteinExistence type="predicted"/>
<dbReference type="Pfam" id="PF13673">
    <property type="entry name" value="Acetyltransf_10"/>
    <property type="match status" value="1"/>
</dbReference>
<accession>A0ABQ3Y2Z8</accession>
<gene>
    <name evidence="2" type="ORF">Ade02nite_29980</name>
</gene>
<keyword evidence="3" id="KW-1185">Reference proteome</keyword>
<dbReference type="PANTHER" id="PTHR37817">
    <property type="entry name" value="N-ACETYLTRANSFERASE EIS"/>
    <property type="match status" value="1"/>
</dbReference>
<name>A0ABQ3Y2Z8_9ACTN</name>
<sequence length="228" mass="24413">MAANRAYLSRWGAETGDRPLTYRSGVPHPTLNGVIRVCGLTAAEAYEKARPRLAGVPWVWWAGPDSDPGIADGLVALGARELGRLPIMAVETSEVAPPGLPVEEAADPAEFVAAYAKVSGIPEEGVAAAVERERTFGPDVARLVLRRDGRIAGTAEVWFSHGIATLYFVGTQAEHRRRGIGAAVTRAAVRLAHERGVRTVSLTSSPMGEPLYRSLGFRAVGEYRLLAF</sequence>
<dbReference type="InterPro" id="IPR016181">
    <property type="entry name" value="Acyl_CoA_acyltransferase"/>
</dbReference>
<dbReference type="Proteomes" id="UP000609879">
    <property type="component" value="Unassembled WGS sequence"/>
</dbReference>
<dbReference type="CDD" id="cd04301">
    <property type="entry name" value="NAT_SF"/>
    <property type="match status" value="1"/>
</dbReference>